<accession>A0ABV8KU08</accession>
<evidence type="ECO:0000259" key="1">
    <source>
        <dbReference type="Pfam" id="PF13592"/>
    </source>
</evidence>
<name>A0ABV8KU08_9ACTN</name>
<proteinExistence type="predicted"/>
<sequence>MGVLLARDSRGSAASWCRRHTLGGDGAVAAVRRARQPGERAALRRDQELELVDLLRGRYPEQLGLSDGLWHRQNLTVLIQRRFDLPLDATDVGEYLRAWGLGPREPTDRACGLCVEAVGRWLREDFPAIDRSARDHHAEVHWVGRTRLYGAAPSADVLSATSDRGRTQFLITSPTVDTPPTRDFLLRLSGPDGRAVHVVVDGSWSRTDWPRRLPAHITLYALPSCGRGA</sequence>
<dbReference type="Pfam" id="PF13592">
    <property type="entry name" value="HTH_33"/>
    <property type="match status" value="1"/>
</dbReference>
<comment type="caution">
    <text evidence="2">The sequence shown here is derived from an EMBL/GenBank/DDBJ whole genome shotgun (WGS) entry which is preliminary data.</text>
</comment>
<protein>
    <submittedName>
        <fullName evidence="2">Winged helix-turn-helix domain-containing protein</fullName>
    </submittedName>
</protein>
<keyword evidence="3" id="KW-1185">Reference proteome</keyword>
<dbReference type="InterPro" id="IPR025959">
    <property type="entry name" value="Winged_HTH_dom"/>
</dbReference>
<evidence type="ECO:0000313" key="3">
    <source>
        <dbReference type="Proteomes" id="UP001595868"/>
    </source>
</evidence>
<gene>
    <name evidence="2" type="ORF">ACFOX0_24870</name>
</gene>
<dbReference type="EMBL" id="JBHSBN010000021">
    <property type="protein sequence ID" value="MFC4109151.1"/>
    <property type="molecule type" value="Genomic_DNA"/>
</dbReference>
<feature type="domain" description="Winged helix-turn helix" evidence="1">
    <location>
        <begin position="67"/>
        <end position="124"/>
    </location>
</feature>
<evidence type="ECO:0000313" key="2">
    <source>
        <dbReference type="EMBL" id="MFC4109151.1"/>
    </source>
</evidence>
<dbReference type="RefSeq" id="WP_377550217.1">
    <property type="nucleotide sequence ID" value="NZ_JBHSBN010000021.1"/>
</dbReference>
<dbReference type="Proteomes" id="UP001595868">
    <property type="component" value="Unassembled WGS sequence"/>
</dbReference>
<reference evidence="3" key="1">
    <citation type="journal article" date="2019" name="Int. J. Syst. Evol. Microbiol.">
        <title>The Global Catalogue of Microorganisms (GCM) 10K type strain sequencing project: providing services to taxonomists for standard genome sequencing and annotation.</title>
        <authorList>
            <consortium name="The Broad Institute Genomics Platform"/>
            <consortium name="The Broad Institute Genome Sequencing Center for Infectious Disease"/>
            <person name="Wu L."/>
            <person name="Ma J."/>
        </authorList>
    </citation>
    <scope>NUCLEOTIDE SEQUENCE [LARGE SCALE GENOMIC DNA]</scope>
    <source>
        <strain evidence="3">2902at01</strain>
    </source>
</reference>
<organism evidence="2 3">
    <name type="scientific">Micromonospora zhanjiangensis</name>
    <dbReference type="NCBI Taxonomy" id="1522057"/>
    <lineage>
        <taxon>Bacteria</taxon>
        <taxon>Bacillati</taxon>
        <taxon>Actinomycetota</taxon>
        <taxon>Actinomycetes</taxon>
        <taxon>Micromonosporales</taxon>
        <taxon>Micromonosporaceae</taxon>
        <taxon>Micromonospora</taxon>
    </lineage>
</organism>